<dbReference type="GO" id="GO:0003942">
    <property type="term" value="F:N-acetyl-gamma-glutamyl-phosphate reductase activity"/>
    <property type="evidence" value="ECO:0007669"/>
    <property type="project" value="UniProtKB-UniRule"/>
</dbReference>
<organism evidence="8">
    <name type="scientific">Synechococcus sp. SB0676_bin_10</name>
    <dbReference type="NCBI Taxonomy" id="2604869"/>
    <lineage>
        <taxon>Bacteria</taxon>
        <taxon>Bacillati</taxon>
        <taxon>Cyanobacteriota</taxon>
        <taxon>Cyanophyceae</taxon>
        <taxon>Synechococcales</taxon>
        <taxon>Synechococcaceae</taxon>
        <taxon>Synechococcus</taxon>
    </lineage>
</organism>
<dbReference type="NCBIfam" id="TIGR01850">
    <property type="entry name" value="argC"/>
    <property type="match status" value="1"/>
</dbReference>
<dbReference type="InterPro" id="IPR036291">
    <property type="entry name" value="NAD(P)-bd_dom_sf"/>
</dbReference>
<proteinExistence type="inferred from homology"/>
<dbReference type="UniPathway" id="UPA00068">
    <property type="reaction ID" value="UER00108"/>
</dbReference>
<comment type="function">
    <text evidence="5">Catalyzes the NADPH-dependent reduction of N-acetyl-5-glutamyl phosphate to yield N-acetyl-L-glutamate 5-semialdehyde.</text>
</comment>
<dbReference type="PROSITE" id="PS01224">
    <property type="entry name" value="ARGC"/>
    <property type="match status" value="1"/>
</dbReference>
<dbReference type="InterPro" id="IPR000706">
    <property type="entry name" value="AGPR_type-1"/>
</dbReference>
<evidence type="ECO:0000256" key="4">
    <source>
        <dbReference type="ARBA" id="ARBA00023002"/>
    </source>
</evidence>
<accession>A0A6B1FA17</accession>
<evidence type="ECO:0000259" key="7">
    <source>
        <dbReference type="SMART" id="SM00859"/>
    </source>
</evidence>
<dbReference type="InterPro" id="IPR000534">
    <property type="entry name" value="Semialdehyde_DH_NAD-bd"/>
</dbReference>
<feature type="domain" description="Semialdehyde dehydrogenase NAD-binding" evidence="7">
    <location>
        <begin position="5"/>
        <end position="148"/>
    </location>
</feature>
<keyword evidence="3 5" id="KW-0521">NADP</keyword>
<dbReference type="Gene3D" id="3.30.360.10">
    <property type="entry name" value="Dihydrodipicolinate Reductase, domain 2"/>
    <property type="match status" value="1"/>
</dbReference>
<dbReference type="CDD" id="cd17895">
    <property type="entry name" value="AGPR_1_N"/>
    <property type="match status" value="1"/>
</dbReference>
<comment type="catalytic activity">
    <reaction evidence="5">
        <text>N-acetyl-L-glutamate 5-semialdehyde + phosphate + NADP(+) = N-acetyl-L-glutamyl 5-phosphate + NADPH + H(+)</text>
        <dbReference type="Rhea" id="RHEA:21588"/>
        <dbReference type="ChEBI" id="CHEBI:15378"/>
        <dbReference type="ChEBI" id="CHEBI:29123"/>
        <dbReference type="ChEBI" id="CHEBI:43474"/>
        <dbReference type="ChEBI" id="CHEBI:57783"/>
        <dbReference type="ChEBI" id="CHEBI:57936"/>
        <dbReference type="ChEBI" id="CHEBI:58349"/>
        <dbReference type="EC" id="1.2.1.38"/>
    </reaction>
</comment>
<dbReference type="GO" id="GO:0005737">
    <property type="term" value="C:cytoplasm"/>
    <property type="evidence" value="ECO:0007669"/>
    <property type="project" value="UniProtKB-SubCell"/>
</dbReference>
<dbReference type="AlphaFoldDB" id="A0A6B1FA17"/>
<gene>
    <name evidence="5" type="primary">argC</name>
    <name evidence="8" type="ORF">F4162_01960</name>
</gene>
<dbReference type="CDD" id="cd23934">
    <property type="entry name" value="AGPR_1_C"/>
    <property type="match status" value="1"/>
</dbReference>
<comment type="pathway">
    <text evidence="5">Amino-acid biosynthesis; L-arginine biosynthesis; N(2)-acetyl-L-ornithine from L-glutamate: step 3/4.</text>
</comment>
<dbReference type="PANTHER" id="PTHR32338">
    <property type="entry name" value="N-ACETYL-GAMMA-GLUTAMYL-PHOSPHATE REDUCTASE, CHLOROPLASTIC-RELATED-RELATED"/>
    <property type="match status" value="1"/>
</dbReference>
<dbReference type="SUPFAM" id="SSF55347">
    <property type="entry name" value="Glyceraldehyde-3-phosphate dehydrogenase-like, C-terminal domain"/>
    <property type="match status" value="1"/>
</dbReference>
<dbReference type="Pfam" id="PF01118">
    <property type="entry name" value="Semialdhyde_dh"/>
    <property type="match status" value="1"/>
</dbReference>
<dbReference type="Pfam" id="PF22698">
    <property type="entry name" value="Semialdhyde_dhC_1"/>
    <property type="match status" value="1"/>
</dbReference>
<dbReference type="EMBL" id="VYDO01000074">
    <property type="protein sequence ID" value="MYG37783.1"/>
    <property type="molecule type" value="Genomic_DNA"/>
</dbReference>
<evidence type="ECO:0000256" key="2">
    <source>
        <dbReference type="ARBA" id="ARBA00022605"/>
    </source>
</evidence>
<keyword evidence="5" id="KW-0963">Cytoplasm</keyword>
<comment type="subcellular location">
    <subcellularLocation>
        <location evidence="5">Cytoplasm</location>
    </subcellularLocation>
</comment>
<evidence type="ECO:0000313" key="8">
    <source>
        <dbReference type="EMBL" id="MYG37783.1"/>
    </source>
</evidence>
<dbReference type="PANTHER" id="PTHR32338:SF10">
    <property type="entry name" value="N-ACETYL-GAMMA-GLUTAMYL-PHOSPHATE REDUCTASE, CHLOROPLASTIC-RELATED"/>
    <property type="match status" value="1"/>
</dbReference>
<dbReference type="SUPFAM" id="SSF51735">
    <property type="entry name" value="NAD(P)-binding Rossmann-fold domains"/>
    <property type="match status" value="1"/>
</dbReference>
<reference evidence="8" key="1">
    <citation type="submission" date="2019-09" db="EMBL/GenBank/DDBJ databases">
        <title>Characterisation of the sponge microbiome using genome-centric metagenomics.</title>
        <authorList>
            <person name="Engelberts J.P."/>
            <person name="Robbins S.J."/>
            <person name="De Goeij J.M."/>
            <person name="Aranda M."/>
            <person name="Bell S.C."/>
            <person name="Webster N.S."/>
        </authorList>
    </citation>
    <scope>NUCLEOTIDE SEQUENCE</scope>
    <source>
        <strain evidence="8">SB0676_bin_10</strain>
    </source>
</reference>
<evidence type="ECO:0000256" key="5">
    <source>
        <dbReference type="HAMAP-Rule" id="MF_00150"/>
    </source>
</evidence>
<name>A0A6B1FA17_9SYNE</name>
<comment type="caution">
    <text evidence="8">The sequence shown here is derived from an EMBL/GenBank/DDBJ whole genome shotgun (WGS) entry which is preliminary data.</text>
</comment>
<keyword evidence="1 5" id="KW-0055">Arginine biosynthesis</keyword>
<dbReference type="InterPro" id="IPR050085">
    <property type="entry name" value="AGPR"/>
</dbReference>
<dbReference type="HAMAP" id="MF_00150">
    <property type="entry name" value="ArgC_type1"/>
    <property type="match status" value="1"/>
</dbReference>
<dbReference type="SMART" id="SM00859">
    <property type="entry name" value="Semialdhyde_dh"/>
    <property type="match status" value="1"/>
</dbReference>
<comment type="similarity">
    <text evidence="5">Belongs to the NAGSA dehydrogenase family. Type 1 subfamily.</text>
</comment>
<protein>
    <recommendedName>
        <fullName evidence="5">N-acetyl-gamma-glutamyl-phosphate reductase</fullName>
        <shortName evidence="5">AGPR</shortName>
        <ecNumber evidence="5">1.2.1.38</ecNumber>
    </recommendedName>
    <alternativeName>
        <fullName evidence="5">N-acetyl-glutamate semialdehyde dehydrogenase</fullName>
        <shortName evidence="5">NAGSA dehydrogenase</shortName>
    </alternativeName>
</protein>
<dbReference type="EC" id="1.2.1.38" evidence="5"/>
<dbReference type="GO" id="GO:0006526">
    <property type="term" value="P:L-arginine biosynthetic process"/>
    <property type="evidence" value="ECO:0007669"/>
    <property type="project" value="UniProtKB-UniRule"/>
</dbReference>
<sequence>MLLHRVAVIGASGYGGLQTVRLIQSHPHLRVTFLGGHGSVGRHWRELAPFLDPGPDLHVAQPDPDAIAAAADLVVLSLPNGQASTLAPALLERGLRVVDLSADYRFPRLEDWRQVYGGHGAAERADAGLCAEAVYGLPEFNRQAIATARLVACPGCFPTTSLLALLPLLQAGLILPEGIIIDAKTGTSGGGREARRHLLLAEAGEAVAPYGVEGHRHTREMEIQATTLGRSRPLRLQFTPHLLPMVRGLLATVYGQLSPPSCAAAQLTSHFLDTYRHQPCVDVLPVGVYPSTKWVRQTNRALLSVATNPHTGQVIVMAALDNLLKGQAGQAVQCFNIMLGLPESTGLPLAPFYP</sequence>
<dbReference type="Gene3D" id="3.40.50.720">
    <property type="entry name" value="NAD(P)-binding Rossmann-like Domain"/>
    <property type="match status" value="1"/>
</dbReference>
<dbReference type="InterPro" id="IPR058924">
    <property type="entry name" value="AGPR_dimerisation_dom"/>
</dbReference>
<evidence type="ECO:0000256" key="1">
    <source>
        <dbReference type="ARBA" id="ARBA00022571"/>
    </source>
</evidence>
<evidence type="ECO:0000256" key="6">
    <source>
        <dbReference type="PROSITE-ProRule" id="PRU10010"/>
    </source>
</evidence>
<dbReference type="GO" id="GO:0051287">
    <property type="term" value="F:NAD binding"/>
    <property type="evidence" value="ECO:0007669"/>
    <property type="project" value="InterPro"/>
</dbReference>
<keyword evidence="4 5" id="KW-0560">Oxidoreductase</keyword>
<keyword evidence="2 5" id="KW-0028">Amino-acid biosynthesis</keyword>
<dbReference type="GO" id="GO:0070401">
    <property type="term" value="F:NADP+ binding"/>
    <property type="evidence" value="ECO:0007669"/>
    <property type="project" value="InterPro"/>
</dbReference>
<evidence type="ECO:0000256" key="3">
    <source>
        <dbReference type="ARBA" id="ARBA00022857"/>
    </source>
</evidence>
<dbReference type="InterPro" id="IPR023013">
    <property type="entry name" value="AGPR_AS"/>
</dbReference>
<feature type="active site" evidence="5 6">
    <location>
        <position position="156"/>
    </location>
</feature>